<accession>A0A9N8WX84</accession>
<feature type="compositionally biased region" description="Basic and acidic residues" evidence="1">
    <location>
        <begin position="389"/>
        <end position="404"/>
    </location>
</feature>
<evidence type="ECO:0000313" key="2">
    <source>
        <dbReference type="EMBL" id="CAG2004040.1"/>
    </source>
</evidence>
<feature type="region of interest" description="Disordered" evidence="1">
    <location>
        <begin position="1"/>
        <end position="24"/>
    </location>
</feature>
<comment type="caution">
    <text evidence="2">The sequence shown here is derived from an EMBL/GenBank/DDBJ whole genome shotgun (WGS) entry which is preliminary data.</text>
</comment>
<reference evidence="2" key="1">
    <citation type="submission" date="2021-03" db="EMBL/GenBank/DDBJ databases">
        <authorList>
            <person name="Alouane T."/>
            <person name="Langin T."/>
            <person name="Bonhomme L."/>
        </authorList>
    </citation>
    <scope>NUCLEOTIDE SEQUENCE</scope>
    <source>
        <strain evidence="2">MDC_Fg202</strain>
    </source>
</reference>
<organism evidence="2 3">
    <name type="scientific">Gibberella zeae</name>
    <name type="common">Wheat head blight fungus</name>
    <name type="synonym">Fusarium graminearum</name>
    <dbReference type="NCBI Taxonomy" id="5518"/>
    <lineage>
        <taxon>Eukaryota</taxon>
        <taxon>Fungi</taxon>
        <taxon>Dikarya</taxon>
        <taxon>Ascomycota</taxon>
        <taxon>Pezizomycotina</taxon>
        <taxon>Sordariomycetes</taxon>
        <taxon>Hypocreomycetidae</taxon>
        <taxon>Hypocreales</taxon>
        <taxon>Nectriaceae</taxon>
        <taxon>Fusarium</taxon>
    </lineage>
</organism>
<dbReference type="Proteomes" id="UP000746612">
    <property type="component" value="Unassembled WGS sequence"/>
</dbReference>
<gene>
    <name evidence="2" type="ORF">MDCFG202_LOCUS495272</name>
</gene>
<evidence type="ECO:0000256" key="1">
    <source>
        <dbReference type="SAM" id="MobiDB-lite"/>
    </source>
</evidence>
<dbReference type="AlphaFoldDB" id="A0A9N8WX84"/>
<protein>
    <submittedName>
        <fullName evidence="2">Uncharacterized protein</fullName>
    </submittedName>
</protein>
<feature type="region of interest" description="Disordered" evidence="1">
    <location>
        <begin position="384"/>
        <end position="435"/>
    </location>
</feature>
<dbReference type="EMBL" id="CAJPIJ010000179">
    <property type="protein sequence ID" value="CAG2004040.1"/>
    <property type="molecule type" value="Genomic_DNA"/>
</dbReference>
<name>A0A9N8WX84_GIBZA</name>
<proteinExistence type="predicted"/>
<sequence>MPSTMPQQKDVHPHGQRSATNPSESHQNCVCLYTQKSLYCLLRENPGKALFELPARWTDEQAEFLGTRWEKLPACVTPRRTVASGTAPSQGHLNPSKTISTLCDGLTEILQPDPELSVSSSNPKEVAVKKVFETLWPKAFDEPHGPCELHLYFGRHAYLKAVKVNVLWDLARGEEKSCCSSPTSASTQFAARSSISTQPLPKYNPPTRPAIAYIDKGELTSARNKVFRIGNGPNGSPNEPALGLQKIMSGKLLPSKTDHDAYLVGVFLGMAQTHFYPPPPDTNKRELRMRGIMPDPGFHDLKLRIITHDNKTSEFIVYTGYVTRQFLQKFHDPFTAPCDSGSAASSGIKIEYTKVPVWPVLGLRERLGKALGHEVVGIFDPNLMETWEGDPKKEPGKEEDGMKKADKKRKRELFAQPPSSNGDNFDEKNKRQRGR</sequence>
<evidence type="ECO:0000313" key="3">
    <source>
        <dbReference type="Proteomes" id="UP000746612"/>
    </source>
</evidence>